<keyword evidence="3" id="KW-1185">Reference proteome</keyword>
<dbReference type="InParanoid" id="A0A1D3DAH5"/>
<dbReference type="VEuPathDB" id="ToxoDB:cyc_03155"/>
<comment type="caution">
    <text evidence="2">The sequence shown here is derived from an EMBL/GenBank/DDBJ whole genome shotgun (WGS) entry which is preliminary data.</text>
</comment>
<feature type="region of interest" description="Disordered" evidence="1">
    <location>
        <begin position="117"/>
        <end position="147"/>
    </location>
</feature>
<gene>
    <name evidence="2" type="ORF">cyc_03155</name>
</gene>
<organism evidence="2 3">
    <name type="scientific">Cyclospora cayetanensis</name>
    <dbReference type="NCBI Taxonomy" id="88456"/>
    <lineage>
        <taxon>Eukaryota</taxon>
        <taxon>Sar</taxon>
        <taxon>Alveolata</taxon>
        <taxon>Apicomplexa</taxon>
        <taxon>Conoidasida</taxon>
        <taxon>Coccidia</taxon>
        <taxon>Eucoccidiorida</taxon>
        <taxon>Eimeriorina</taxon>
        <taxon>Eimeriidae</taxon>
        <taxon>Cyclospora</taxon>
    </lineage>
</organism>
<reference evidence="2 3" key="1">
    <citation type="journal article" date="2016" name="BMC Genomics">
        <title>Comparative genomics reveals Cyclospora cayetanensis possesses coccidia-like metabolism and invasion components but unique surface antigens.</title>
        <authorList>
            <person name="Liu S."/>
            <person name="Wang L."/>
            <person name="Zheng H."/>
            <person name="Xu Z."/>
            <person name="Roellig D.M."/>
            <person name="Li N."/>
            <person name="Frace M.A."/>
            <person name="Tang K."/>
            <person name="Arrowood M.J."/>
            <person name="Moss D.M."/>
            <person name="Zhang L."/>
            <person name="Feng Y."/>
            <person name="Xiao L."/>
        </authorList>
    </citation>
    <scope>NUCLEOTIDE SEQUENCE [LARGE SCALE GENOMIC DNA]</scope>
    <source>
        <strain evidence="2 3">CHN_HEN01</strain>
    </source>
</reference>
<name>A0A1D3DAH5_9EIME</name>
<dbReference type="EMBL" id="JROU02000076">
    <property type="protein sequence ID" value="OEH80444.1"/>
    <property type="molecule type" value="Genomic_DNA"/>
</dbReference>
<dbReference type="AlphaFoldDB" id="A0A1D3DAH5"/>
<dbReference type="Proteomes" id="UP000095192">
    <property type="component" value="Unassembled WGS sequence"/>
</dbReference>
<feature type="compositionally biased region" description="Low complexity" evidence="1">
    <location>
        <begin position="126"/>
        <end position="135"/>
    </location>
</feature>
<evidence type="ECO:0000313" key="3">
    <source>
        <dbReference type="Proteomes" id="UP000095192"/>
    </source>
</evidence>
<proteinExistence type="predicted"/>
<feature type="compositionally biased region" description="Basic and acidic residues" evidence="1">
    <location>
        <begin position="136"/>
        <end position="147"/>
    </location>
</feature>
<protein>
    <submittedName>
        <fullName evidence="2">Uncharacterized protein</fullName>
    </submittedName>
</protein>
<evidence type="ECO:0000313" key="2">
    <source>
        <dbReference type="EMBL" id="OEH80444.1"/>
    </source>
</evidence>
<accession>A0A1D3DAH5</accession>
<sequence>MPRKLFAKYKSQPRVSLLPSSMPQRLQRLSPRYDDISINSSSTSTNGRHYTRSIAWSQQPLLCKRIKHKQSAFLTTAAAALQRLPLNASVRGPQCSPPCTAEAEAFSANFPIKARVSPEASGDPTAAVPVAGPAAAKKEQHGEAPNEQDWRAVTCRLLHPQHTAALYQRKLLDLAATVTMRQSYRSLYGIPSSTANSGSRTEY</sequence>
<evidence type="ECO:0000256" key="1">
    <source>
        <dbReference type="SAM" id="MobiDB-lite"/>
    </source>
</evidence>